<keyword evidence="2" id="KW-1185">Reference proteome</keyword>
<reference evidence="1 2" key="1">
    <citation type="submission" date="2016-10" db="EMBL/GenBank/DDBJ databases">
        <authorList>
            <person name="de Groot N.N."/>
        </authorList>
    </citation>
    <scope>NUCLEOTIDE SEQUENCE [LARGE SCALE GENOMIC DNA]</scope>
    <source>
        <strain evidence="2">E92,LMG 26720,CCM 7988</strain>
    </source>
</reference>
<organism evidence="1 2">
    <name type="scientific">Pseudarcicella hirudinis</name>
    <dbReference type="NCBI Taxonomy" id="1079859"/>
    <lineage>
        <taxon>Bacteria</taxon>
        <taxon>Pseudomonadati</taxon>
        <taxon>Bacteroidota</taxon>
        <taxon>Cytophagia</taxon>
        <taxon>Cytophagales</taxon>
        <taxon>Flectobacillaceae</taxon>
        <taxon>Pseudarcicella</taxon>
    </lineage>
</organism>
<dbReference type="STRING" id="1079859.SAMN04515674_1064"/>
<dbReference type="AlphaFoldDB" id="A0A1I5TE09"/>
<name>A0A1I5TE09_9BACT</name>
<dbReference type="EMBL" id="FOXH01000006">
    <property type="protein sequence ID" value="SFP81269.1"/>
    <property type="molecule type" value="Genomic_DNA"/>
</dbReference>
<accession>A0A1I5TE09</accession>
<gene>
    <name evidence="1" type="ORF">SAMN04515674_1064</name>
</gene>
<protein>
    <submittedName>
        <fullName evidence="1">Uncharacterized protein</fullName>
    </submittedName>
</protein>
<sequence>MYLFKINEAKFSKLSKEKVSKLGIVVSKMSSAGFGSKDKACQLC</sequence>
<proteinExistence type="predicted"/>
<evidence type="ECO:0000313" key="1">
    <source>
        <dbReference type="EMBL" id="SFP81269.1"/>
    </source>
</evidence>
<evidence type="ECO:0000313" key="2">
    <source>
        <dbReference type="Proteomes" id="UP000199306"/>
    </source>
</evidence>
<dbReference type="Proteomes" id="UP000199306">
    <property type="component" value="Unassembled WGS sequence"/>
</dbReference>